<evidence type="ECO:0000256" key="1">
    <source>
        <dbReference type="SAM" id="SignalP"/>
    </source>
</evidence>
<feature type="signal peptide" evidence="1">
    <location>
        <begin position="1"/>
        <end position="24"/>
    </location>
</feature>
<dbReference type="RefSeq" id="WP_221919373.1">
    <property type="nucleotide sequence ID" value="NZ_CP173660.1"/>
</dbReference>
<dbReference type="Gene3D" id="3.40.190.10">
    <property type="entry name" value="Periplasmic binding protein-like II"/>
    <property type="match status" value="1"/>
</dbReference>
<dbReference type="PROSITE" id="PS51257">
    <property type="entry name" value="PROKAR_LIPOPROTEIN"/>
    <property type="match status" value="1"/>
</dbReference>
<keyword evidence="3" id="KW-1185">Reference proteome</keyword>
<protein>
    <submittedName>
        <fullName evidence="2">Carbohydrate ABC transporter substrate-binding protein</fullName>
    </submittedName>
</protein>
<dbReference type="InterPro" id="IPR006059">
    <property type="entry name" value="SBP"/>
</dbReference>
<gene>
    <name evidence="2" type="ORF">FLB61_03075</name>
</gene>
<dbReference type="InterPro" id="IPR050490">
    <property type="entry name" value="Bact_solute-bd_prot1"/>
</dbReference>
<dbReference type="PANTHER" id="PTHR43649">
    <property type="entry name" value="ARABINOSE-BINDING PROTEIN-RELATED"/>
    <property type="match status" value="1"/>
</dbReference>
<name>A0ABS7L4V5_9FIRM</name>
<evidence type="ECO:0000313" key="3">
    <source>
        <dbReference type="Proteomes" id="UP000779049"/>
    </source>
</evidence>
<comment type="caution">
    <text evidence="2">The sequence shown here is derived from an EMBL/GenBank/DDBJ whole genome shotgun (WGS) entry which is preliminary data.</text>
</comment>
<dbReference type="InterPro" id="IPR022387">
    <property type="entry name" value="Bind_CPR0540"/>
</dbReference>
<keyword evidence="1" id="KW-0732">Signal</keyword>
<accession>A0ABS7L4V5</accession>
<feature type="chain" id="PRO_5046977428" evidence="1">
    <location>
        <begin position="25"/>
        <end position="461"/>
    </location>
</feature>
<dbReference type="EMBL" id="VIRV01000002">
    <property type="protein sequence ID" value="MBY0758091.1"/>
    <property type="molecule type" value="Genomic_DNA"/>
</dbReference>
<organism evidence="2 3">
    <name type="scientific">Sellimonas caecigallum</name>
    <dbReference type="NCBI Taxonomy" id="2592333"/>
    <lineage>
        <taxon>Bacteria</taxon>
        <taxon>Bacillati</taxon>
        <taxon>Bacillota</taxon>
        <taxon>Clostridia</taxon>
        <taxon>Lachnospirales</taxon>
        <taxon>Lachnospiraceae</taxon>
        <taxon>Sellimonas</taxon>
    </lineage>
</organism>
<dbReference type="NCBIfam" id="TIGR03850">
    <property type="entry name" value="bind_CPR_0540"/>
    <property type="match status" value="1"/>
</dbReference>
<reference evidence="2 3" key="1">
    <citation type="journal article" date="2020" name="New Microbes New Infect">
        <title>Sellimonas caecigallum sp. nov., description and genome sequence of a new member of the Sellimonas genus isolated from the cecum of feral chicken.</title>
        <authorList>
            <person name="Wongkuna S."/>
            <person name="Ghimire S."/>
            <person name="Antony L."/>
            <person name="Chankhamhaengdecha S."/>
            <person name="Janvilisri T."/>
            <person name="Scaria J."/>
        </authorList>
    </citation>
    <scope>NUCLEOTIDE SEQUENCE [LARGE SCALE GENOMIC DNA]</scope>
    <source>
        <strain evidence="2 3">SW451</strain>
    </source>
</reference>
<sequence length="461" mass="50721">MKMKKVKKLVALSLVSAMTVTALAGCGSKSNDEGGSDKSGDENVLKVAAFNGGNGEQIWKDIAAAFEKENEGVKVELQISSELDQDLTKNIKNKDYPDVVYYNLGQESGFTENMLKENAVEDISDVFDDELRGRLIDGILDGTDAQPYGDGKIYLAPIFYTPTGFWYNKNLFEGDNAKYTLPTNWDEFFALGDQAKKDGVSLFTFPQAGYLDATMYTMLEQAGGMDFYNKALKYDADTWTSEAGQKVLDTLGKLVTPDYTQEDTVANANADGGFKINQQNVIDGKALFMPNGNWVIGEMAASTPKEFSWGMMPAPKWSGDTTQAVYMFTEQMWIPKEAPNMELAKEFVKFMYSDTVVDILLNNTTTNKETKETTPAPIVAPVKGAADKLPEGTTKDVYAASAAEDVVSVTGTWATTKPIEGLDMKKNVYGAVESINTGDMTVEDWQNQLVDTWKKCADNME</sequence>
<dbReference type="Proteomes" id="UP000779049">
    <property type="component" value="Unassembled WGS sequence"/>
</dbReference>
<evidence type="ECO:0000313" key="2">
    <source>
        <dbReference type="EMBL" id="MBY0758091.1"/>
    </source>
</evidence>
<dbReference type="PANTHER" id="PTHR43649:SF12">
    <property type="entry name" value="DIACETYLCHITOBIOSE BINDING PROTEIN DASA"/>
    <property type="match status" value="1"/>
</dbReference>
<dbReference type="Pfam" id="PF01547">
    <property type="entry name" value="SBP_bac_1"/>
    <property type="match status" value="1"/>
</dbReference>
<proteinExistence type="predicted"/>
<dbReference type="SUPFAM" id="SSF53850">
    <property type="entry name" value="Periplasmic binding protein-like II"/>
    <property type="match status" value="1"/>
</dbReference>